<dbReference type="GO" id="GO:0090266">
    <property type="term" value="P:regulation of mitotic cell cycle spindle assembly checkpoint"/>
    <property type="evidence" value="ECO:0007669"/>
    <property type="project" value="UniProtKB-ARBA"/>
</dbReference>
<feature type="binding site" evidence="11">
    <location>
        <begin position="256"/>
        <end position="257"/>
    </location>
    <ligand>
        <name>ATP</name>
        <dbReference type="ChEBI" id="CHEBI:30616"/>
    </ligand>
</feature>
<feature type="binding site" evidence="11">
    <location>
        <position position="139"/>
    </location>
    <ligand>
        <name>ATP</name>
        <dbReference type="ChEBI" id="CHEBI:30616"/>
    </ligand>
</feature>
<dbReference type="Pfam" id="PF00069">
    <property type="entry name" value="Pkinase"/>
    <property type="match status" value="1"/>
</dbReference>
<feature type="binding site" evidence="13">
    <location>
        <position position="162"/>
    </location>
    <ligand>
        <name>ATP</name>
        <dbReference type="ChEBI" id="CHEBI:30616"/>
    </ligand>
</feature>
<dbReference type="FunFam" id="3.30.200.20:FF:000042">
    <property type="entry name" value="Aurora kinase A"/>
    <property type="match status" value="1"/>
</dbReference>
<dbReference type="Proteomes" id="UP000242180">
    <property type="component" value="Unassembled WGS sequence"/>
</dbReference>
<evidence type="ECO:0000256" key="2">
    <source>
        <dbReference type="ARBA" id="ARBA00021157"/>
    </source>
</evidence>
<evidence type="ECO:0000256" key="12">
    <source>
        <dbReference type="PIRSR" id="PIRSR630616-3"/>
    </source>
</evidence>
<feature type="binding site" evidence="11">
    <location>
        <position position="158"/>
    </location>
    <ligand>
        <name>ATP</name>
        <dbReference type="ChEBI" id="CHEBI:30616"/>
    </ligand>
</feature>
<feature type="binding site" evidence="11">
    <location>
        <position position="270"/>
    </location>
    <ligand>
        <name>ATP</name>
        <dbReference type="ChEBI" id="CHEBI:30616"/>
    </ligand>
</feature>
<reference evidence="17 18" key="1">
    <citation type="submission" date="2016-07" db="EMBL/GenBank/DDBJ databases">
        <title>Pervasive Adenine N6-methylation of Active Genes in Fungi.</title>
        <authorList>
            <consortium name="DOE Joint Genome Institute"/>
            <person name="Mondo S.J."/>
            <person name="Dannebaum R.O."/>
            <person name="Kuo R.C."/>
            <person name="Labutti K."/>
            <person name="Haridas S."/>
            <person name="Kuo A."/>
            <person name="Salamov A."/>
            <person name="Ahrendt S.R."/>
            <person name="Lipzen A."/>
            <person name="Sullivan W."/>
            <person name="Andreopoulos W.B."/>
            <person name="Clum A."/>
            <person name="Lindquist E."/>
            <person name="Daum C."/>
            <person name="Ramamoorthy G.K."/>
            <person name="Gryganskyi A."/>
            <person name="Culley D."/>
            <person name="Magnuson J.K."/>
            <person name="James T.Y."/>
            <person name="O'Malley M.A."/>
            <person name="Stajich J.E."/>
            <person name="Spatafora J.W."/>
            <person name="Visel A."/>
            <person name="Grigoriev I.V."/>
        </authorList>
    </citation>
    <scope>NUCLEOTIDE SEQUENCE [LARGE SCALE GENOMIC DNA]</scope>
    <source>
        <strain evidence="17 18">NRRL 2496</strain>
    </source>
</reference>
<keyword evidence="3 14" id="KW-0723">Serine/threonine-protein kinase</keyword>
<evidence type="ECO:0000256" key="8">
    <source>
        <dbReference type="ARBA" id="ARBA00047899"/>
    </source>
</evidence>
<dbReference type="PROSITE" id="PS50011">
    <property type="entry name" value="PROTEIN_KINASE_DOM"/>
    <property type="match status" value="1"/>
</dbReference>
<feature type="domain" description="Protein kinase" evidence="16">
    <location>
        <begin position="129"/>
        <end position="379"/>
    </location>
</feature>
<dbReference type="OMA" id="HTLCGTM"/>
<evidence type="ECO:0000256" key="10">
    <source>
        <dbReference type="PIRSR" id="PIRSR630616-1"/>
    </source>
</evidence>
<dbReference type="GO" id="GO:0008608">
    <property type="term" value="P:attachment of spindle microtubules to kinetochore"/>
    <property type="evidence" value="ECO:0007669"/>
    <property type="project" value="UniProtKB-ARBA"/>
</dbReference>
<feature type="active site" description="Proton acceptor" evidence="10">
    <location>
        <position position="252"/>
    </location>
</feature>
<dbReference type="InterPro" id="IPR017441">
    <property type="entry name" value="Protein_kinase_ATP_BS"/>
</dbReference>
<evidence type="ECO:0000256" key="4">
    <source>
        <dbReference type="ARBA" id="ARBA00022679"/>
    </source>
</evidence>
<dbReference type="GO" id="GO:0004674">
    <property type="term" value="F:protein serine/threonine kinase activity"/>
    <property type="evidence" value="ECO:0007669"/>
    <property type="project" value="UniProtKB-KW"/>
</dbReference>
<keyword evidence="7 11" id="KW-0067">ATP-binding</keyword>
<evidence type="ECO:0000256" key="9">
    <source>
        <dbReference type="ARBA" id="ARBA00048679"/>
    </source>
</evidence>
<protein>
    <recommendedName>
        <fullName evidence="2 15">Aurora kinase</fullName>
        <ecNumber evidence="1 15">2.7.11.1</ecNumber>
    </recommendedName>
</protein>
<dbReference type="PROSITE" id="PS00107">
    <property type="entry name" value="PROTEIN_KINASE_ATP"/>
    <property type="match status" value="1"/>
</dbReference>
<evidence type="ECO:0000256" key="6">
    <source>
        <dbReference type="ARBA" id="ARBA00022777"/>
    </source>
</evidence>
<evidence type="ECO:0000256" key="7">
    <source>
        <dbReference type="ARBA" id="ARBA00022840"/>
    </source>
</evidence>
<dbReference type="AlphaFoldDB" id="A0A1X2HQU4"/>
<dbReference type="GO" id="GO:0044779">
    <property type="term" value="P:meiotic spindle checkpoint signaling"/>
    <property type="evidence" value="ECO:0007669"/>
    <property type="project" value="UniProtKB-ARBA"/>
</dbReference>
<feature type="cross-link" description="Glycyl lysine isopeptide (Lys-Gly) (interchain with G-Cter in SUMO2)" evidence="12">
    <location>
        <position position="254"/>
    </location>
</feature>
<organism evidence="17 18">
    <name type="scientific">Syncephalastrum racemosum</name>
    <name type="common">Filamentous fungus</name>
    <dbReference type="NCBI Taxonomy" id="13706"/>
    <lineage>
        <taxon>Eukaryota</taxon>
        <taxon>Fungi</taxon>
        <taxon>Fungi incertae sedis</taxon>
        <taxon>Mucoromycota</taxon>
        <taxon>Mucoromycotina</taxon>
        <taxon>Mucoromycetes</taxon>
        <taxon>Mucorales</taxon>
        <taxon>Syncephalastraceae</taxon>
        <taxon>Syncephalastrum</taxon>
    </lineage>
</organism>
<dbReference type="GO" id="GO:0072479">
    <property type="term" value="P:response to mitotic cell cycle spindle assembly checkpoint signaling"/>
    <property type="evidence" value="ECO:0007669"/>
    <property type="project" value="UniProtKB-ARBA"/>
</dbReference>
<sequence>MLSTDGSVDSPAPVSALVDYTPRRANAVARPDPLRSHGIRLFSRQSRDQYFQKLARLHNNNDHDDNQDIDDDSVHEENRVYYNKSNAYMDSPQVRRYHGVSSKIAKINPYSDRPVRSLVTQREWTADDFDVGRHLGTGRFGTAYLAREKQSQVTVAIKVVKKQEILEANIVAFLKREIEIHAHLRHPNILRLYGYFHDDEHVYMVLEYAAKGDLYTHIHERGPLSESLAAKYVAKILSAIQYLHSLHIIHRDIKPENVLLDAKGELKLADFGWAVHDRSPRRLTFCGTLDYLPPEMINRREHNEKVDVWALGILAYELLVGQTPFEEDEYTDTYNRILNLNYTFPNTVSPVARNFVSKILQYEPRKRPNIADMADHPWIKPYLK</sequence>
<proteinExistence type="inferred from homology"/>
<feature type="binding site" evidence="11">
    <location>
        <begin position="207"/>
        <end position="209"/>
    </location>
    <ligand>
        <name>ATP</name>
        <dbReference type="ChEBI" id="CHEBI:30616"/>
    </ligand>
</feature>
<dbReference type="GO" id="GO:0005524">
    <property type="term" value="F:ATP binding"/>
    <property type="evidence" value="ECO:0007669"/>
    <property type="project" value="UniProtKB-UniRule"/>
</dbReference>
<keyword evidence="18" id="KW-1185">Reference proteome</keyword>
<comment type="similarity">
    <text evidence="15">Belongs to the protein kinase superfamily. Ser/Thr protein kinase family. Aurora subfamily.</text>
</comment>
<dbReference type="STRING" id="13706.A0A1X2HQU4"/>
<accession>A0A1X2HQU4</accession>
<dbReference type="InterPro" id="IPR030616">
    <property type="entry name" value="Aur-like"/>
</dbReference>
<dbReference type="PANTHER" id="PTHR24350">
    <property type="entry name" value="SERINE/THREONINE-PROTEIN KINASE IAL-RELATED"/>
    <property type="match status" value="1"/>
</dbReference>
<dbReference type="CDD" id="cd14007">
    <property type="entry name" value="STKc_Aurora"/>
    <property type="match status" value="1"/>
</dbReference>
<dbReference type="InterPro" id="IPR000719">
    <property type="entry name" value="Prot_kinase_dom"/>
</dbReference>
<dbReference type="GO" id="GO:1902115">
    <property type="term" value="P:regulation of organelle assembly"/>
    <property type="evidence" value="ECO:0007669"/>
    <property type="project" value="UniProtKB-ARBA"/>
</dbReference>
<comment type="catalytic activity">
    <reaction evidence="9 15">
        <text>L-seryl-[protein] + ATP = O-phospho-L-seryl-[protein] + ADP + H(+)</text>
        <dbReference type="Rhea" id="RHEA:17989"/>
        <dbReference type="Rhea" id="RHEA-COMP:9863"/>
        <dbReference type="Rhea" id="RHEA-COMP:11604"/>
        <dbReference type="ChEBI" id="CHEBI:15378"/>
        <dbReference type="ChEBI" id="CHEBI:29999"/>
        <dbReference type="ChEBI" id="CHEBI:30616"/>
        <dbReference type="ChEBI" id="CHEBI:83421"/>
        <dbReference type="ChEBI" id="CHEBI:456216"/>
        <dbReference type="EC" id="2.7.11.1"/>
    </reaction>
</comment>
<evidence type="ECO:0000256" key="14">
    <source>
        <dbReference type="RuleBase" id="RU000304"/>
    </source>
</evidence>
<evidence type="ECO:0000256" key="11">
    <source>
        <dbReference type="PIRSR" id="PIRSR630616-2"/>
    </source>
</evidence>
<evidence type="ECO:0000256" key="3">
    <source>
        <dbReference type="ARBA" id="ARBA00022527"/>
    </source>
</evidence>
<dbReference type="SMART" id="SM00220">
    <property type="entry name" value="S_TKc"/>
    <property type="match status" value="1"/>
</dbReference>
<evidence type="ECO:0000256" key="13">
    <source>
        <dbReference type="PROSITE-ProRule" id="PRU10141"/>
    </source>
</evidence>
<dbReference type="Gene3D" id="1.10.510.10">
    <property type="entry name" value="Transferase(Phosphotransferase) domain 1"/>
    <property type="match status" value="1"/>
</dbReference>
<comment type="catalytic activity">
    <reaction evidence="8 15">
        <text>L-threonyl-[protein] + ATP = O-phospho-L-threonyl-[protein] + ADP + H(+)</text>
        <dbReference type="Rhea" id="RHEA:46608"/>
        <dbReference type="Rhea" id="RHEA-COMP:11060"/>
        <dbReference type="Rhea" id="RHEA-COMP:11605"/>
        <dbReference type="ChEBI" id="CHEBI:15378"/>
        <dbReference type="ChEBI" id="CHEBI:30013"/>
        <dbReference type="ChEBI" id="CHEBI:30616"/>
        <dbReference type="ChEBI" id="CHEBI:61977"/>
        <dbReference type="ChEBI" id="CHEBI:456216"/>
        <dbReference type="EC" id="2.7.11.1"/>
    </reaction>
</comment>
<dbReference type="EMBL" id="MCGN01000002">
    <property type="protein sequence ID" value="ORZ01699.1"/>
    <property type="molecule type" value="Genomic_DNA"/>
</dbReference>
<evidence type="ECO:0000313" key="17">
    <source>
        <dbReference type="EMBL" id="ORZ01699.1"/>
    </source>
</evidence>
<dbReference type="InParanoid" id="A0A1X2HQU4"/>
<name>A0A1X2HQU4_SYNRA</name>
<evidence type="ECO:0000259" key="16">
    <source>
        <dbReference type="PROSITE" id="PS50011"/>
    </source>
</evidence>
<dbReference type="SUPFAM" id="SSF56112">
    <property type="entry name" value="Protein kinase-like (PK-like)"/>
    <property type="match status" value="1"/>
</dbReference>
<dbReference type="InterPro" id="IPR011009">
    <property type="entry name" value="Kinase-like_dom_sf"/>
</dbReference>
<keyword evidence="5 11" id="KW-0547">Nucleotide-binding</keyword>
<evidence type="ECO:0000256" key="15">
    <source>
        <dbReference type="RuleBase" id="RU367134"/>
    </source>
</evidence>
<evidence type="ECO:0000256" key="5">
    <source>
        <dbReference type="ARBA" id="ARBA00022741"/>
    </source>
</evidence>
<comment type="caution">
    <text evidence="17">The sequence shown here is derived from an EMBL/GenBank/DDBJ whole genome shotgun (WGS) entry which is preliminary data.</text>
</comment>
<dbReference type="GO" id="GO:0051233">
    <property type="term" value="C:spindle midzone"/>
    <property type="evidence" value="ECO:0007669"/>
    <property type="project" value="UniProtKB-ARBA"/>
</dbReference>
<dbReference type="GO" id="GO:0000776">
    <property type="term" value="C:kinetochore"/>
    <property type="evidence" value="ECO:0007669"/>
    <property type="project" value="UniProtKB-ARBA"/>
</dbReference>
<evidence type="ECO:0000313" key="18">
    <source>
        <dbReference type="Proteomes" id="UP000242180"/>
    </source>
</evidence>
<dbReference type="EC" id="2.7.11.1" evidence="1 15"/>
<keyword evidence="4 15" id="KW-0808">Transferase</keyword>
<keyword evidence="6 15" id="KW-0418">Kinase</keyword>
<gene>
    <name evidence="17" type="ORF">BCR43DRAFT_487352</name>
</gene>
<dbReference type="GO" id="GO:0032465">
    <property type="term" value="P:regulation of cytokinesis"/>
    <property type="evidence" value="ECO:0007669"/>
    <property type="project" value="UniProtKB-ARBA"/>
</dbReference>
<dbReference type="FunFam" id="1.10.510.10:FF:000235">
    <property type="entry name" value="Serine/threonine-protein kinase ark1"/>
    <property type="match status" value="1"/>
</dbReference>
<dbReference type="PROSITE" id="PS00108">
    <property type="entry name" value="PROTEIN_KINASE_ST"/>
    <property type="match status" value="1"/>
</dbReference>
<evidence type="ECO:0000256" key="1">
    <source>
        <dbReference type="ARBA" id="ARBA00012513"/>
    </source>
</evidence>
<dbReference type="GO" id="GO:0045143">
    <property type="term" value="P:homologous chromosome segregation"/>
    <property type="evidence" value="ECO:0007669"/>
    <property type="project" value="UniProtKB-ARBA"/>
</dbReference>
<dbReference type="InterPro" id="IPR008271">
    <property type="entry name" value="Ser/Thr_kinase_AS"/>
</dbReference>
<dbReference type="OrthoDB" id="377346at2759"/>
<dbReference type="GO" id="GO:0032133">
    <property type="term" value="C:chromosome passenger complex"/>
    <property type="evidence" value="ECO:0007669"/>
    <property type="project" value="UniProtKB-ARBA"/>
</dbReference>